<proteinExistence type="predicted"/>
<evidence type="ECO:0000313" key="2">
    <source>
        <dbReference type="EMBL" id="ANV80322.1"/>
    </source>
</evidence>
<organism evidence="2">
    <name type="scientific">uncultured Poseidoniia archaeon</name>
    <dbReference type="NCBI Taxonomy" id="1697135"/>
    <lineage>
        <taxon>Archaea</taxon>
        <taxon>Methanobacteriati</taxon>
        <taxon>Thermoplasmatota</taxon>
        <taxon>Candidatus Poseidoniia</taxon>
        <taxon>environmental samples</taxon>
    </lineage>
</organism>
<reference evidence="2" key="2">
    <citation type="journal article" date="2015" name="ISME J.">
        <title>A new class of marine Euryarchaeota group II from the Mediterranean deep chlorophyll maximum.</title>
        <authorList>
            <person name="Martin-Cuadrado A.B."/>
            <person name="Garcia-Heredia I."/>
            <person name="Molto A.G."/>
            <person name="Lopez-Ubeda R."/>
            <person name="Kimes N."/>
            <person name="Lopez-Garcia P."/>
            <person name="Moreira D."/>
            <person name="Rodriguez-Valera F."/>
        </authorList>
    </citation>
    <scope>NUCLEOTIDE SEQUENCE</scope>
</reference>
<reference evidence="2" key="1">
    <citation type="submission" date="2014-11" db="EMBL/GenBank/DDBJ databases">
        <authorList>
            <person name="Zhu J."/>
            <person name="Qi W."/>
            <person name="Song R."/>
        </authorList>
    </citation>
    <scope>NUCLEOTIDE SEQUENCE</scope>
</reference>
<evidence type="ECO:0000256" key="1">
    <source>
        <dbReference type="SAM" id="Phobius"/>
    </source>
</evidence>
<accession>A0A1B1TDH2</accession>
<feature type="transmembrane region" description="Helical" evidence="1">
    <location>
        <begin position="140"/>
        <end position="162"/>
    </location>
</feature>
<dbReference type="AlphaFoldDB" id="A0A1B1TDH2"/>
<sequence>MHQENENYDGEIWFDVDMENLTLGNANLFAYVLNQSTETQQLILRIQTPDFRPNECVYGLKIPPYEEDNSIKNINSIAKSLPRTLTSTKIVWQSLIPSSTGEATVTVRLEDKSGNLVSGRVLTVQVRSDIFTRLRLTTGALLMFGAIIAVFSPLIPFALSLLGL</sequence>
<protein>
    <submittedName>
        <fullName evidence="2">Uncharacterized protein</fullName>
    </submittedName>
</protein>
<keyword evidence="1" id="KW-0812">Transmembrane</keyword>
<dbReference type="EMBL" id="KP211883">
    <property type="protein sequence ID" value="ANV80322.1"/>
    <property type="molecule type" value="Genomic_DNA"/>
</dbReference>
<name>A0A1B1TDH2_9ARCH</name>
<keyword evidence="1" id="KW-0472">Membrane</keyword>
<keyword evidence="1" id="KW-1133">Transmembrane helix</keyword>